<evidence type="ECO:0000256" key="1">
    <source>
        <dbReference type="SAM" id="Coils"/>
    </source>
</evidence>
<name>A0A392R6P4_9FABA</name>
<dbReference type="EMBL" id="LXQA010194062">
    <property type="protein sequence ID" value="MCI32273.1"/>
    <property type="molecule type" value="Genomic_DNA"/>
</dbReference>
<feature type="non-terminal residue" evidence="3">
    <location>
        <position position="1"/>
    </location>
</feature>
<evidence type="ECO:0000256" key="2">
    <source>
        <dbReference type="SAM" id="MobiDB-lite"/>
    </source>
</evidence>
<evidence type="ECO:0000313" key="3">
    <source>
        <dbReference type="EMBL" id="MCI32273.1"/>
    </source>
</evidence>
<reference evidence="3 4" key="1">
    <citation type="journal article" date="2018" name="Front. Plant Sci.">
        <title>Red Clover (Trifolium pratense) and Zigzag Clover (T. medium) - A Picture of Genomic Similarities and Differences.</title>
        <authorList>
            <person name="Dluhosova J."/>
            <person name="Istvanek J."/>
            <person name="Nedelnik J."/>
            <person name="Repkova J."/>
        </authorList>
    </citation>
    <scope>NUCLEOTIDE SEQUENCE [LARGE SCALE GENOMIC DNA]</scope>
    <source>
        <strain evidence="4">cv. 10/8</strain>
        <tissue evidence="3">Leaf</tissue>
    </source>
</reference>
<organism evidence="3 4">
    <name type="scientific">Trifolium medium</name>
    <dbReference type="NCBI Taxonomy" id="97028"/>
    <lineage>
        <taxon>Eukaryota</taxon>
        <taxon>Viridiplantae</taxon>
        <taxon>Streptophyta</taxon>
        <taxon>Embryophyta</taxon>
        <taxon>Tracheophyta</taxon>
        <taxon>Spermatophyta</taxon>
        <taxon>Magnoliopsida</taxon>
        <taxon>eudicotyledons</taxon>
        <taxon>Gunneridae</taxon>
        <taxon>Pentapetalae</taxon>
        <taxon>rosids</taxon>
        <taxon>fabids</taxon>
        <taxon>Fabales</taxon>
        <taxon>Fabaceae</taxon>
        <taxon>Papilionoideae</taxon>
        <taxon>50 kb inversion clade</taxon>
        <taxon>NPAAA clade</taxon>
        <taxon>Hologalegina</taxon>
        <taxon>IRL clade</taxon>
        <taxon>Trifolieae</taxon>
        <taxon>Trifolium</taxon>
    </lineage>
</organism>
<dbReference type="Proteomes" id="UP000265520">
    <property type="component" value="Unassembled WGS sequence"/>
</dbReference>
<dbReference type="AlphaFoldDB" id="A0A392R6P4"/>
<accession>A0A392R6P4</accession>
<sequence>SDQDKGIRCFECEGFWHIRPECLNYLKKLKKGMTSTLSDSEEEDAEETSNNAFTGKCETSSETSNDDLLDEELAEAHKHFTSKWEQSCQIIEQENIIKKLAQEKDELTSTITELKEEVTLLNSKLTNVTNCEDDEQRN</sequence>
<comment type="caution">
    <text evidence="3">The sequence shown here is derived from an EMBL/GenBank/DDBJ whole genome shotgun (WGS) entry which is preliminary data.</text>
</comment>
<feature type="region of interest" description="Disordered" evidence="2">
    <location>
        <begin position="35"/>
        <end position="66"/>
    </location>
</feature>
<keyword evidence="4" id="KW-1185">Reference proteome</keyword>
<protein>
    <submittedName>
        <fullName evidence="3">Gag-pol polyprotein</fullName>
    </submittedName>
</protein>
<keyword evidence="1" id="KW-0175">Coiled coil</keyword>
<evidence type="ECO:0000313" key="4">
    <source>
        <dbReference type="Proteomes" id="UP000265520"/>
    </source>
</evidence>
<feature type="coiled-coil region" evidence="1">
    <location>
        <begin position="90"/>
        <end position="124"/>
    </location>
</feature>
<proteinExistence type="predicted"/>